<organism evidence="8 9">
    <name type="scientific">Hyphococcus luteus</name>
    <dbReference type="NCBI Taxonomy" id="2058213"/>
    <lineage>
        <taxon>Bacteria</taxon>
        <taxon>Pseudomonadati</taxon>
        <taxon>Pseudomonadota</taxon>
        <taxon>Alphaproteobacteria</taxon>
        <taxon>Parvularculales</taxon>
        <taxon>Parvularculaceae</taxon>
        <taxon>Hyphococcus</taxon>
    </lineage>
</organism>
<evidence type="ECO:0000256" key="4">
    <source>
        <dbReference type="ARBA" id="ARBA00022989"/>
    </source>
</evidence>
<feature type="transmembrane region" description="Helical" evidence="6">
    <location>
        <begin position="97"/>
        <end position="121"/>
    </location>
</feature>
<reference evidence="8 9" key="1">
    <citation type="submission" date="2017-12" db="EMBL/GenBank/DDBJ databases">
        <authorList>
            <person name="Hurst M.R.H."/>
        </authorList>
    </citation>
    <scope>NUCLEOTIDE SEQUENCE [LARGE SCALE GENOMIC DNA]</scope>
    <source>
        <strain evidence="8 9">SY-3-19</strain>
    </source>
</reference>
<dbReference type="EMBL" id="PJCH01000003">
    <property type="protein sequence ID" value="PQA89196.1"/>
    <property type="molecule type" value="Genomic_DNA"/>
</dbReference>
<dbReference type="Pfam" id="PF09335">
    <property type="entry name" value="VTT_dom"/>
    <property type="match status" value="1"/>
</dbReference>
<sequence length="243" mass="25852">MSETSPAHSLMKRAAPLLIIAAALAFFFALGLQRYFTLDALRDNREALRAWVEANPFQTMAVFFIVYAAAVAISFPGASILTIFGGFLFGLWPGTPLIVFAATLGATIIFLAAKTALGDVLSKRAGGFAKRMEEGFRKGELSYMFVLRLAPVFPFWAVNIAAGLMGVSLRNFLVGTFFGIIPGSFVYASIGAGAGATLDAGEDISLSGVLLKPEVLTPIIGLIVLALIPVFLKRKAVPKAEQS</sequence>
<keyword evidence="5 6" id="KW-0472">Membrane</keyword>
<evidence type="ECO:0000313" key="8">
    <source>
        <dbReference type="EMBL" id="PQA89196.1"/>
    </source>
</evidence>
<comment type="subcellular location">
    <subcellularLocation>
        <location evidence="1 6">Cell membrane</location>
        <topology evidence="1 6">Multi-pass membrane protein</topology>
    </subcellularLocation>
</comment>
<keyword evidence="3 6" id="KW-0812">Transmembrane</keyword>
<name>A0A2S7K9L0_9PROT</name>
<evidence type="ECO:0000256" key="5">
    <source>
        <dbReference type="ARBA" id="ARBA00023136"/>
    </source>
</evidence>
<feature type="transmembrane region" description="Helical" evidence="6">
    <location>
        <begin position="57"/>
        <end position="90"/>
    </location>
</feature>
<dbReference type="OrthoDB" id="9779114at2"/>
<evidence type="ECO:0000256" key="6">
    <source>
        <dbReference type="RuleBase" id="RU366058"/>
    </source>
</evidence>
<proteinExistence type="inferred from homology"/>
<dbReference type="AlphaFoldDB" id="A0A2S7K9L0"/>
<evidence type="ECO:0000256" key="3">
    <source>
        <dbReference type="ARBA" id="ARBA00022692"/>
    </source>
</evidence>
<dbReference type="InterPro" id="IPR015414">
    <property type="entry name" value="TMEM64"/>
</dbReference>
<dbReference type="PANTHER" id="PTHR12677">
    <property type="entry name" value="GOLGI APPARATUS MEMBRANE PROTEIN TVP38-RELATED"/>
    <property type="match status" value="1"/>
</dbReference>
<gene>
    <name evidence="8" type="ORF">CW354_04440</name>
</gene>
<dbReference type="GO" id="GO:0005886">
    <property type="term" value="C:plasma membrane"/>
    <property type="evidence" value="ECO:0007669"/>
    <property type="project" value="UniProtKB-SubCell"/>
</dbReference>
<dbReference type="InterPro" id="IPR032816">
    <property type="entry name" value="VTT_dom"/>
</dbReference>
<keyword evidence="2 6" id="KW-1003">Cell membrane</keyword>
<feature type="transmembrane region" description="Helical" evidence="6">
    <location>
        <begin position="141"/>
        <end position="165"/>
    </location>
</feature>
<evidence type="ECO:0000256" key="2">
    <source>
        <dbReference type="ARBA" id="ARBA00022475"/>
    </source>
</evidence>
<dbReference type="RefSeq" id="WP_104828834.1">
    <property type="nucleotide sequence ID" value="NZ_PJCH01000003.1"/>
</dbReference>
<dbReference type="Proteomes" id="UP000239504">
    <property type="component" value="Unassembled WGS sequence"/>
</dbReference>
<dbReference type="PANTHER" id="PTHR12677:SF59">
    <property type="entry name" value="GOLGI APPARATUS MEMBRANE PROTEIN TVP38-RELATED"/>
    <property type="match status" value="1"/>
</dbReference>
<evidence type="ECO:0000256" key="1">
    <source>
        <dbReference type="ARBA" id="ARBA00004651"/>
    </source>
</evidence>
<keyword evidence="9" id="KW-1185">Reference proteome</keyword>
<feature type="transmembrane region" description="Helical" evidence="6">
    <location>
        <begin position="172"/>
        <end position="195"/>
    </location>
</feature>
<comment type="caution">
    <text evidence="8">The sequence shown here is derived from an EMBL/GenBank/DDBJ whole genome shotgun (WGS) entry which is preliminary data.</text>
</comment>
<keyword evidence="4 6" id="KW-1133">Transmembrane helix</keyword>
<accession>A0A2S7K9L0</accession>
<feature type="transmembrane region" description="Helical" evidence="6">
    <location>
        <begin position="215"/>
        <end position="232"/>
    </location>
</feature>
<feature type="domain" description="VTT" evidence="7">
    <location>
        <begin position="78"/>
        <end position="192"/>
    </location>
</feature>
<evidence type="ECO:0000313" key="9">
    <source>
        <dbReference type="Proteomes" id="UP000239504"/>
    </source>
</evidence>
<comment type="similarity">
    <text evidence="6">Belongs to the TVP38/TMEM64 family.</text>
</comment>
<protein>
    <recommendedName>
        <fullName evidence="6">TVP38/TMEM64 family membrane protein</fullName>
    </recommendedName>
</protein>
<evidence type="ECO:0000259" key="7">
    <source>
        <dbReference type="Pfam" id="PF09335"/>
    </source>
</evidence>